<keyword evidence="2" id="KW-1185">Reference proteome</keyword>
<name>A0AAV5TXU1_9BILA</name>
<accession>A0AAV5TXU1</accession>
<protein>
    <submittedName>
        <fullName evidence="1">Uncharacterized protein</fullName>
    </submittedName>
</protein>
<evidence type="ECO:0000313" key="1">
    <source>
        <dbReference type="EMBL" id="GMS99358.1"/>
    </source>
</evidence>
<proteinExistence type="predicted"/>
<feature type="non-terminal residue" evidence="1">
    <location>
        <position position="1"/>
    </location>
</feature>
<gene>
    <name evidence="1" type="ORF">PENTCL1PPCAC_21533</name>
</gene>
<dbReference type="EMBL" id="BTSX01000005">
    <property type="protein sequence ID" value="GMS99358.1"/>
    <property type="molecule type" value="Genomic_DNA"/>
</dbReference>
<comment type="caution">
    <text evidence="1">The sequence shown here is derived from an EMBL/GenBank/DDBJ whole genome shotgun (WGS) entry which is preliminary data.</text>
</comment>
<reference evidence="1" key="1">
    <citation type="submission" date="2023-10" db="EMBL/GenBank/DDBJ databases">
        <title>Genome assembly of Pristionchus species.</title>
        <authorList>
            <person name="Yoshida K."/>
            <person name="Sommer R.J."/>
        </authorList>
    </citation>
    <scope>NUCLEOTIDE SEQUENCE</scope>
    <source>
        <strain evidence="1">RS0144</strain>
    </source>
</reference>
<dbReference type="AlphaFoldDB" id="A0AAV5TXU1"/>
<dbReference type="Proteomes" id="UP001432027">
    <property type="component" value="Unassembled WGS sequence"/>
</dbReference>
<organism evidence="1 2">
    <name type="scientific">Pristionchus entomophagus</name>
    <dbReference type="NCBI Taxonomy" id="358040"/>
    <lineage>
        <taxon>Eukaryota</taxon>
        <taxon>Metazoa</taxon>
        <taxon>Ecdysozoa</taxon>
        <taxon>Nematoda</taxon>
        <taxon>Chromadorea</taxon>
        <taxon>Rhabditida</taxon>
        <taxon>Rhabditina</taxon>
        <taxon>Diplogasteromorpha</taxon>
        <taxon>Diplogasteroidea</taxon>
        <taxon>Neodiplogasteridae</taxon>
        <taxon>Pristionchus</taxon>
    </lineage>
</organism>
<evidence type="ECO:0000313" key="2">
    <source>
        <dbReference type="Proteomes" id="UP001432027"/>
    </source>
</evidence>
<sequence length="84" mass="9552">ADRMLDIVLKRFELQKTGTLYFNTTRAVVLQDIKTSLKGRKSFDIVPDDTLCKIKCSNWTAALDPTNNAAGHYFSITYYQEESA</sequence>